<dbReference type="Proteomes" id="UP000325096">
    <property type="component" value="Chromosome"/>
</dbReference>
<gene>
    <name evidence="2" type="ORF">FZ929_21960</name>
</gene>
<keyword evidence="1" id="KW-1133">Transmembrane helix</keyword>
<keyword evidence="1" id="KW-0472">Membrane</keyword>
<feature type="transmembrane region" description="Helical" evidence="1">
    <location>
        <begin position="40"/>
        <end position="59"/>
    </location>
</feature>
<evidence type="ECO:0000313" key="2">
    <source>
        <dbReference type="EMBL" id="QEP91930.1"/>
    </source>
</evidence>
<evidence type="ECO:0000256" key="1">
    <source>
        <dbReference type="SAM" id="Phobius"/>
    </source>
</evidence>
<accession>A0A5C2LIW6</accession>
<dbReference type="AlphaFoldDB" id="A0A5C2LIW6"/>
<reference evidence="2 3" key="1">
    <citation type="submission" date="2019-08" db="EMBL/GenBank/DDBJ databases">
        <title>Emergence of NDM-5-producing hypervirulent Klebsiella pneumoniae from clinical infections.</title>
        <authorList>
            <person name="Shen Z."/>
            <person name="Zhang H."/>
            <person name="Li M."/>
        </authorList>
    </citation>
    <scope>NUCLEOTIDE SEQUENCE [LARGE SCALE GENOMIC DNA]</scope>
    <source>
        <strain evidence="2 3">RJ18-06</strain>
    </source>
</reference>
<name>A0A5C2LIW6_KLEPN</name>
<organism evidence="2 3">
    <name type="scientific">Klebsiella pneumoniae</name>
    <dbReference type="NCBI Taxonomy" id="573"/>
    <lineage>
        <taxon>Bacteria</taxon>
        <taxon>Pseudomonadati</taxon>
        <taxon>Pseudomonadota</taxon>
        <taxon>Gammaproteobacteria</taxon>
        <taxon>Enterobacterales</taxon>
        <taxon>Enterobacteriaceae</taxon>
        <taxon>Klebsiella/Raoultella group</taxon>
        <taxon>Klebsiella</taxon>
        <taxon>Klebsiella pneumoniae complex</taxon>
    </lineage>
</organism>
<protein>
    <submittedName>
        <fullName evidence="2">Uncharacterized protein</fullName>
    </submittedName>
</protein>
<dbReference type="EMBL" id="CP043669">
    <property type="protein sequence ID" value="QEP91930.1"/>
    <property type="molecule type" value="Genomic_DNA"/>
</dbReference>
<evidence type="ECO:0000313" key="3">
    <source>
        <dbReference type="Proteomes" id="UP000325096"/>
    </source>
</evidence>
<keyword evidence="1" id="KW-0812">Transmembrane</keyword>
<sequence>MKSLNSVVDIIDSQQDEKNRRRVPESTFFALTKTAVNRKWICLSALFDLICYISNAYLIDFVVNNYN</sequence>
<proteinExistence type="predicted"/>